<evidence type="ECO:0000313" key="3">
    <source>
        <dbReference type="Proteomes" id="UP000314981"/>
    </source>
</evidence>
<evidence type="ECO:0000256" key="1">
    <source>
        <dbReference type="SAM" id="Phobius"/>
    </source>
</evidence>
<dbReference type="Proteomes" id="UP000314981">
    <property type="component" value="Chromosome 6"/>
</dbReference>
<dbReference type="AlphaFoldDB" id="A0A4W2D748"/>
<sequence length="123" mass="14159">IISSVEHLFMWLLAIILEKCLFRSSFHFLIGLVNCIICKYFLPICGLYFCFVYDFLCYARAFKFNYVPLFIFVIFIALGVGSKKDLAAIYVKKSSAMFSSKSFIVSGFTLDLQSTLSFFVCVW</sequence>
<accession>A0A4W2D748</accession>
<dbReference type="Ensembl" id="ENSBIXT00000036484.1">
    <property type="protein sequence ID" value="ENSBIXP00000021700.1"/>
    <property type="gene ID" value="ENSBIXG00000005024.1"/>
</dbReference>
<evidence type="ECO:0000313" key="2">
    <source>
        <dbReference type="Ensembl" id="ENSBIXP00000021700.1"/>
    </source>
</evidence>
<protein>
    <submittedName>
        <fullName evidence="2">Uncharacterized protein</fullName>
    </submittedName>
</protein>
<feature type="transmembrane region" description="Helical" evidence="1">
    <location>
        <begin position="26"/>
        <end position="52"/>
    </location>
</feature>
<keyword evidence="1" id="KW-1133">Transmembrane helix</keyword>
<reference evidence="2" key="2">
    <citation type="submission" date="2025-08" db="UniProtKB">
        <authorList>
            <consortium name="Ensembl"/>
        </authorList>
    </citation>
    <scope>IDENTIFICATION</scope>
</reference>
<reference evidence="2" key="3">
    <citation type="submission" date="2025-09" db="UniProtKB">
        <authorList>
            <consortium name="Ensembl"/>
        </authorList>
    </citation>
    <scope>IDENTIFICATION</scope>
</reference>
<keyword evidence="3" id="KW-1185">Reference proteome</keyword>
<name>A0A4W2D748_BOBOX</name>
<organism evidence="2 3">
    <name type="scientific">Bos indicus x Bos taurus</name>
    <name type="common">Hybrid cattle</name>
    <dbReference type="NCBI Taxonomy" id="30522"/>
    <lineage>
        <taxon>Eukaryota</taxon>
        <taxon>Metazoa</taxon>
        <taxon>Chordata</taxon>
        <taxon>Craniata</taxon>
        <taxon>Vertebrata</taxon>
        <taxon>Euteleostomi</taxon>
        <taxon>Mammalia</taxon>
        <taxon>Eutheria</taxon>
        <taxon>Laurasiatheria</taxon>
        <taxon>Artiodactyla</taxon>
        <taxon>Ruminantia</taxon>
        <taxon>Pecora</taxon>
        <taxon>Bovidae</taxon>
        <taxon>Bovinae</taxon>
        <taxon>Bos</taxon>
    </lineage>
</organism>
<feature type="transmembrane region" description="Helical" evidence="1">
    <location>
        <begin position="64"/>
        <end position="82"/>
    </location>
</feature>
<proteinExistence type="predicted"/>
<keyword evidence="1" id="KW-0472">Membrane</keyword>
<reference evidence="2 3" key="1">
    <citation type="submission" date="2018-11" db="EMBL/GenBank/DDBJ databases">
        <title>Haplotype-resolved cattle genomes.</title>
        <authorList>
            <person name="Low W.Y."/>
            <person name="Tearle R."/>
            <person name="Bickhart D.M."/>
            <person name="Rosen B.D."/>
            <person name="Koren S."/>
            <person name="Rhie A."/>
            <person name="Hiendleder S."/>
            <person name="Phillippy A.M."/>
            <person name="Smith T.P.L."/>
            <person name="Williams J.L."/>
        </authorList>
    </citation>
    <scope>NUCLEOTIDE SEQUENCE [LARGE SCALE GENOMIC DNA]</scope>
</reference>
<keyword evidence="1" id="KW-0812">Transmembrane</keyword>